<comment type="caution">
    <text evidence="2">The sequence shown here is derived from an EMBL/GenBank/DDBJ whole genome shotgun (WGS) entry which is preliminary data.</text>
</comment>
<keyword evidence="1" id="KW-0812">Transmembrane</keyword>
<dbReference type="RefSeq" id="WP_203838446.1">
    <property type="nucleotide sequence ID" value="NZ_BAAATV010000026.1"/>
</dbReference>
<evidence type="ECO:0000313" key="3">
    <source>
        <dbReference type="Proteomes" id="UP000603200"/>
    </source>
</evidence>
<feature type="transmembrane region" description="Helical" evidence="1">
    <location>
        <begin position="34"/>
        <end position="55"/>
    </location>
</feature>
<evidence type="ECO:0000256" key="1">
    <source>
        <dbReference type="SAM" id="Phobius"/>
    </source>
</evidence>
<evidence type="ECO:0000313" key="2">
    <source>
        <dbReference type="EMBL" id="GIE21321.1"/>
    </source>
</evidence>
<proteinExistence type="predicted"/>
<organism evidence="2 3">
    <name type="scientific">Winogradskya humida</name>
    <dbReference type="NCBI Taxonomy" id="113566"/>
    <lineage>
        <taxon>Bacteria</taxon>
        <taxon>Bacillati</taxon>
        <taxon>Actinomycetota</taxon>
        <taxon>Actinomycetes</taxon>
        <taxon>Micromonosporales</taxon>
        <taxon>Micromonosporaceae</taxon>
        <taxon>Winogradskya</taxon>
    </lineage>
</organism>
<sequence length="179" mass="19367">MQRVVINDEYADVAPAEPEPAGPRRRPLSGRTRTILIAACAATVIVNACAVWAYWKITDTGSFVEMTLRAQSSLNVPLRPGTTGDLIVTVTNENNFPIRLTSLRSGNGRTVPDEESRNRGCRATGVSLTSRSMPVNWEVDRNNAAAFTVHDGVRMADGSGQRCVNAVFIIPVRVDGEIG</sequence>
<keyword evidence="3" id="KW-1185">Reference proteome</keyword>
<keyword evidence="1" id="KW-0472">Membrane</keyword>
<accession>A0ABQ3ZRY2</accession>
<keyword evidence="1" id="KW-1133">Transmembrane helix</keyword>
<reference evidence="2 3" key="1">
    <citation type="submission" date="2021-01" db="EMBL/GenBank/DDBJ databases">
        <title>Whole genome shotgun sequence of Actinoplanes humidus NBRC 14915.</title>
        <authorList>
            <person name="Komaki H."/>
            <person name="Tamura T."/>
        </authorList>
    </citation>
    <scope>NUCLEOTIDE SEQUENCE [LARGE SCALE GENOMIC DNA]</scope>
    <source>
        <strain evidence="2 3">NBRC 14915</strain>
    </source>
</reference>
<protein>
    <submittedName>
        <fullName evidence="2">Uncharacterized protein</fullName>
    </submittedName>
</protein>
<dbReference type="Proteomes" id="UP000603200">
    <property type="component" value="Unassembled WGS sequence"/>
</dbReference>
<dbReference type="EMBL" id="BOMN01000056">
    <property type="protein sequence ID" value="GIE21321.1"/>
    <property type="molecule type" value="Genomic_DNA"/>
</dbReference>
<gene>
    <name evidence="2" type="ORF">Ahu01nite_044230</name>
</gene>
<name>A0ABQ3ZRY2_9ACTN</name>